<name>A0A9N7G9H8_MYCCC</name>
<dbReference type="Proteomes" id="UP000031910">
    <property type="component" value="Chromosome"/>
</dbReference>
<accession>A0A9N7G9H8</accession>
<keyword evidence="2" id="KW-1185">Reference proteome</keyword>
<dbReference type="RefSeq" id="WP_230589456.1">
    <property type="nucleotide sequence ID" value="NZ_CP006959.1"/>
</dbReference>
<organism evidence="1 2">
    <name type="scientific">Mycoplasma capricolum subsp. capripneumoniae 87001</name>
    <dbReference type="NCBI Taxonomy" id="1124992"/>
    <lineage>
        <taxon>Bacteria</taxon>
        <taxon>Bacillati</taxon>
        <taxon>Mycoplasmatota</taxon>
        <taxon>Mollicutes</taxon>
        <taxon>Mycoplasmataceae</taxon>
        <taxon>Mycoplasma</taxon>
    </lineage>
</organism>
<sequence>MKKLLVLLSSSIFFSLTTLSIYVLNSKNNVNQVPSFVLKQKVQKEEADLSKIFDNYSYISIKNKDDNVKEKVLQALKLKYKNLDFSLLDIDVEVKNTGGIDVKIAPKKDTNKYTKSVKIPCYIKTNLALILKENNDLGEIPINNVDEILKNIKNKDLLKTSFKNTDFYITNIRKDNVKISATITGDFYGEAYLKFKAKKKILSSAIYKPNLELEKVEKDIIIKVLKDIYPSLKNENLDIDINRQKKRITVKTISSSQFVGTVFSKVWFS</sequence>
<dbReference type="KEGG" id="mcai:MCCG_0479"/>
<protein>
    <submittedName>
        <fullName evidence="1">Membrane protein</fullName>
    </submittedName>
</protein>
<gene>
    <name evidence="1" type="ORF">MCCG_0479</name>
</gene>
<evidence type="ECO:0000313" key="1">
    <source>
        <dbReference type="EMBL" id="AJK51443.1"/>
    </source>
</evidence>
<dbReference type="EMBL" id="CP006959">
    <property type="protein sequence ID" value="AJK51443.1"/>
    <property type="molecule type" value="Genomic_DNA"/>
</dbReference>
<reference evidence="1 2" key="1">
    <citation type="submission" date="2013-12" db="EMBL/GenBank/DDBJ databases">
        <authorList>
            <person name="Wang R."/>
            <person name="Li Y."/>
            <person name="Zheng H."/>
            <person name="Xin J."/>
        </authorList>
    </citation>
    <scope>NUCLEOTIDE SEQUENCE [LARGE SCALE GENOMIC DNA]</scope>
    <source>
        <strain evidence="1 2">87001</strain>
    </source>
</reference>
<proteinExistence type="predicted"/>
<dbReference type="AlphaFoldDB" id="A0A9N7G9H8"/>
<evidence type="ECO:0000313" key="2">
    <source>
        <dbReference type="Proteomes" id="UP000031910"/>
    </source>
</evidence>